<keyword evidence="6 8" id="KW-0472">Membrane</keyword>
<evidence type="ECO:0000256" key="8">
    <source>
        <dbReference type="SAM" id="Phobius"/>
    </source>
</evidence>
<comment type="subcellular location">
    <subcellularLocation>
        <location evidence="1">Cell membrane</location>
        <topology evidence="1">Multi-pass membrane protein</topology>
    </subcellularLocation>
</comment>
<dbReference type="EMBL" id="HM584908">
    <property type="protein sequence ID" value="ADN68485.1"/>
    <property type="molecule type" value="Genomic_DNA"/>
</dbReference>
<dbReference type="PIRSF" id="PIRSF006603">
    <property type="entry name" value="DinF"/>
    <property type="match status" value="1"/>
</dbReference>
<dbReference type="PANTHER" id="PTHR43549:SF3">
    <property type="entry name" value="MULTIDRUG RESISTANCE PROTEIN YPNP-RELATED"/>
    <property type="match status" value="1"/>
</dbReference>
<dbReference type="PANTHER" id="PTHR43549">
    <property type="entry name" value="MULTIDRUG RESISTANCE PROTEIN YPNP-RELATED"/>
    <property type="match status" value="1"/>
</dbReference>
<evidence type="ECO:0000256" key="2">
    <source>
        <dbReference type="ARBA" id="ARBA00022448"/>
    </source>
</evidence>
<feature type="transmembrane region" description="Helical" evidence="8">
    <location>
        <begin position="54"/>
        <end position="80"/>
    </location>
</feature>
<dbReference type="InterPro" id="IPR052031">
    <property type="entry name" value="Membrane_Transporter-Flippase"/>
</dbReference>
<name>E5FND6_SORCE</name>
<dbReference type="CDD" id="cd13138">
    <property type="entry name" value="MATE_yoeA_like"/>
    <property type="match status" value="1"/>
</dbReference>
<dbReference type="InterPro" id="IPR048279">
    <property type="entry name" value="MdtK-like"/>
</dbReference>
<feature type="transmembrane region" description="Helical" evidence="8">
    <location>
        <begin position="320"/>
        <end position="342"/>
    </location>
</feature>
<evidence type="ECO:0000313" key="9">
    <source>
        <dbReference type="EMBL" id="ADN68485.1"/>
    </source>
</evidence>
<feature type="transmembrane region" description="Helical" evidence="8">
    <location>
        <begin position="200"/>
        <end position="220"/>
    </location>
</feature>
<evidence type="ECO:0000256" key="3">
    <source>
        <dbReference type="ARBA" id="ARBA00022475"/>
    </source>
</evidence>
<keyword evidence="4 8" id="KW-0812">Transmembrane</keyword>
<feature type="region of interest" description="Disordered" evidence="7">
    <location>
        <begin position="452"/>
        <end position="473"/>
    </location>
</feature>
<feature type="transmembrane region" description="Helical" evidence="8">
    <location>
        <begin position="362"/>
        <end position="384"/>
    </location>
</feature>
<keyword evidence="2" id="KW-0813">Transport</keyword>
<keyword evidence="5 8" id="KW-1133">Transmembrane helix</keyword>
<evidence type="ECO:0000256" key="6">
    <source>
        <dbReference type="ARBA" id="ARBA00023136"/>
    </source>
</evidence>
<dbReference type="GO" id="GO:0005886">
    <property type="term" value="C:plasma membrane"/>
    <property type="evidence" value="ECO:0007669"/>
    <property type="project" value="UniProtKB-SubCell"/>
</dbReference>
<reference evidence="9" key="1">
    <citation type="journal article" date="2010" name="ChemBioChem">
        <title>Analysis of the sorangicin gene cluster reinforces the utility of a combined phylogenetic/retrobiosynthetic analysis for deciphering natural product assembly by trans-AT PKS.</title>
        <authorList>
            <person name="Irschik H."/>
            <person name="Kopp M."/>
            <person name="Weissman K.J."/>
            <person name="Buntin K."/>
            <person name="Piel J."/>
            <person name="Muller R."/>
        </authorList>
    </citation>
    <scope>NUCLEOTIDE SEQUENCE</scope>
    <source>
        <strain evidence="9">So ce12</strain>
    </source>
</reference>
<dbReference type="GO" id="GO:0042910">
    <property type="term" value="F:xenobiotic transmembrane transporter activity"/>
    <property type="evidence" value="ECO:0007669"/>
    <property type="project" value="InterPro"/>
</dbReference>
<feature type="transmembrane region" description="Helical" evidence="8">
    <location>
        <begin position="101"/>
        <end position="118"/>
    </location>
</feature>
<evidence type="ECO:0000256" key="1">
    <source>
        <dbReference type="ARBA" id="ARBA00004651"/>
    </source>
</evidence>
<feature type="transmembrane region" description="Helical" evidence="8">
    <location>
        <begin position="422"/>
        <end position="443"/>
    </location>
</feature>
<sequence>MKSKAGTDLTVGSIPRHIITFALPMLIGTIFQTAHSIINAIWVGQYLGTEALAAVTVSLPVIFTIFGLGMGMTLATNVLVSQSFGAKRLDDLRRVVDGSTVLIYGIGIGLTILGELFTPSILRAMDTPADIFPESVDYLRISFLSLPFNFGMYAARSMLQGMGDSKTPLYFQFGSIVLTTVLDPLLIFGKLGLPELGLNGTAWATLVSHVVALLVLHAYLRAHGSPVAARWPRFDHIGPSIRQLVRIGVPASIQQSLVSLGMVLQTGIVNGFGETSTAAFGAVSRIEQIALLPAITVGTAMSTLAGQNLGAGHHGRVREVFAWGSAFSGAMTGVIAAVTLIFPAGLLKVLSRDPAVLELGVAYLQIVAPCYVFYAIAFVGNGIINGAGATIVTTVNSLITLWVIRVPVAYWLSRVMNSVTGVWYAIALSFIVSMIVSLGYYFSGRWKKELEKKGEPKPRPEPAERFADDVGEA</sequence>
<feature type="transmembrane region" description="Helical" evidence="8">
    <location>
        <begin position="167"/>
        <end position="188"/>
    </location>
</feature>
<dbReference type="AlphaFoldDB" id="E5FND6"/>
<dbReference type="NCBIfam" id="TIGR00797">
    <property type="entry name" value="matE"/>
    <property type="match status" value="1"/>
</dbReference>
<accession>E5FND6</accession>
<protein>
    <submittedName>
        <fullName evidence="9">SorJ</fullName>
    </submittedName>
</protein>
<dbReference type="Pfam" id="PF01554">
    <property type="entry name" value="MatE"/>
    <property type="match status" value="2"/>
</dbReference>
<dbReference type="InterPro" id="IPR002528">
    <property type="entry name" value="MATE_fam"/>
</dbReference>
<feature type="transmembrane region" description="Helical" evidence="8">
    <location>
        <begin position="21"/>
        <end position="42"/>
    </location>
</feature>
<dbReference type="GO" id="GO:0015297">
    <property type="term" value="F:antiporter activity"/>
    <property type="evidence" value="ECO:0007669"/>
    <property type="project" value="InterPro"/>
</dbReference>
<evidence type="ECO:0000256" key="4">
    <source>
        <dbReference type="ARBA" id="ARBA00022692"/>
    </source>
</evidence>
<evidence type="ECO:0000256" key="7">
    <source>
        <dbReference type="SAM" id="MobiDB-lite"/>
    </source>
</evidence>
<organism evidence="9">
    <name type="scientific">Sorangium cellulosum</name>
    <name type="common">Polyangium cellulosum</name>
    <dbReference type="NCBI Taxonomy" id="56"/>
    <lineage>
        <taxon>Bacteria</taxon>
        <taxon>Pseudomonadati</taxon>
        <taxon>Myxococcota</taxon>
        <taxon>Polyangia</taxon>
        <taxon>Polyangiales</taxon>
        <taxon>Polyangiaceae</taxon>
        <taxon>Sorangium</taxon>
    </lineage>
</organism>
<feature type="transmembrane region" description="Helical" evidence="8">
    <location>
        <begin position="138"/>
        <end position="155"/>
    </location>
</feature>
<proteinExistence type="predicted"/>
<gene>
    <name evidence="9" type="primary">sorJ</name>
</gene>
<evidence type="ECO:0000256" key="5">
    <source>
        <dbReference type="ARBA" id="ARBA00022989"/>
    </source>
</evidence>
<feature type="transmembrane region" description="Helical" evidence="8">
    <location>
        <begin position="391"/>
        <end position="410"/>
    </location>
</feature>
<keyword evidence="3" id="KW-1003">Cell membrane</keyword>